<organism evidence="6 7">
    <name type="scientific">SAR86 cluster bacterium</name>
    <dbReference type="NCBI Taxonomy" id="2030880"/>
    <lineage>
        <taxon>Bacteria</taxon>
        <taxon>Pseudomonadati</taxon>
        <taxon>Pseudomonadota</taxon>
        <taxon>Gammaproteobacteria</taxon>
        <taxon>SAR86 cluster</taxon>
    </lineage>
</organism>
<dbReference type="EMBL" id="NVUL01000069">
    <property type="protein sequence ID" value="PCI75717.1"/>
    <property type="molecule type" value="Genomic_DNA"/>
</dbReference>
<dbReference type="PANTHER" id="PTHR10272">
    <property type="entry name" value="PLATELET-ACTIVATING FACTOR ACETYLHYDROLASE"/>
    <property type="match status" value="1"/>
</dbReference>
<accession>A0A2A4X0X7</accession>
<evidence type="ECO:0000259" key="5">
    <source>
        <dbReference type="Pfam" id="PF12740"/>
    </source>
</evidence>
<dbReference type="InterPro" id="IPR029058">
    <property type="entry name" value="AB_hydrolase_fold"/>
</dbReference>
<evidence type="ECO:0000313" key="6">
    <source>
        <dbReference type="EMBL" id="PCI75717.1"/>
    </source>
</evidence>
<dbReference type="Gene3D" id="3.40.50.1820">
    <property type="entry name" value="alpha/beta hydrolase"/>
    <property type="match status" value="1"/>
</dbReference>
<dbReference type="PANTHER" id="PTHR10272:SF0">
    <property type="entry name" value="PLATELET-ACTIVATING FACTOR ACETYLHYDROLASE"/>
    <property type="match status" value="1"/>
</dbReference>
<sequence>MRLFGIVMLFVSMASSLVAQENRIDIVRPDAPELASFGDYDIGVRTLHIVDPERIDILNTVRGGENAVYDRSLTLEVWYPAQLAANQSAGGEYQAITRNPEITATLLGTAVRDAQPNRADARYPLVIISHGYPGNRFLISHLGENLASKGYVVASIDHTDSTYDDQQAFQSTLYNRPLDQRFVLDTLDNLSNDSSSFLNGLLDAQTTGVVGYSMGGYGLVNNLGGGYSDEIVASLLAPPNELLNQHATGNPDYRSNLDPRIKVGFAIAPWGMASGFWRSEDLAGIDVPTFYLAGDNDTVAGYEEGVRAIYEGAVNSDRYLLTFKNAGHNAGAPYPVPVEILNSEDTMGASHYTDPVWDNTRMNNIMDHFATVYFDHYLKQIEGRLSYLDVVPDGADAVYSVTRGQQNDDHTYWKGFGPNTAIGLKLERLQPGE</sequence>
<comment type="caution">
    <text evidence="6">The sequence shown here is derived from an EMBL/GenBank/DDBJ whole genome shotgun (WGS) entry which is preliminary data.</text>
</comment>
<dbReference type="GO" id="GO:0016042">
    <property type="term" value="P:lipid catabolic process"/>
    <property type="evidence" value="ECO:0007669"/>
    <property type="project" value="UniProtKB-KW"/>
</dbReference>
<evidence type="ECO:0000256" key="3">
    <source>
        <dbReference type="ARBA" id="ARBA00023098"/>
    </source>
</evidence>
<dbReference type="AlphaFoldDB" id="A0A2A4X0X7"/>
<gene>
    <name evidence="6" type="ORF">COB20_12300</name>
</gene>
<feature type="domain" description="PET hydrolase/cutinase-like" evidence="5">
    <location>
        <begin position="116"/>
        <end position="220"/>
    </location>
</feature>
<feature type="signal peptide" evidence="4">
    <location>
        <begin position="1"/>
        <end position="19"/>
    </location>
</feature>
<dbReference type="GO" id="GO:0003847">
    <property type="term" value="F:1-alkyl-2-acetylglycerophosphocholine esterase activity"/>
    <property type="evidence" value="ECO:0007669"/>
    <property type="project" value="TreeGrafter"/>
</dbReference>
<reference evidence="7" key="1">
    <citation type="submission" date="2017-08" db="EMBL/GenBank/DDBJ databases">
        <title>A dynamic microbial community with high functional redundancy inhabits the cold, oxic subseafloor aquifer.</title>
        <authorList>
            <person name="Tully B.J."/>
            <person name="Wheat C.G."/>
            <person name="Glazer B.T."/>
            <person name="Huber J.A."/>
        </authorList>
    </citation>
    <scope>NUCLEOTIDE SEQUENCE [LARGE SCALE GENOMIC DNA]</scope>
</reference>
<dbReference type="Proteomes" id="UP000218767">
    <property type="component" value="Unassembled WGS sequence"/>
</dbReference>
<dbReference type="SUPFAM" id="SSF53474">
    <property type="entry name" value="alpha/beta-Hydrolases"/>
    <property type="match status" value="1"/>
</dbReference>
<keyword evidence="4" id="KW-0732">Signal</keyword>
<proteinExistence type="predicted"/>
<keyword evidence="3" id="KW-0443">Lipid metabolism</keyword>
<keyword evidence="2" id="KW-0442">Lipid degradation</keyword>
<dbReference type="InterPro" id="IPR041127">
    <property type="entry name" value="PET_hydrolase/cutinase-like"/>
</dbReference>
<evidence type="ECO:0000313" key="7">
    <source>
        <dbReference type="Proteomes" id="UP000218767"/>
    </source>
</evidence>
<evidence type="ECO:0000256" key="4">
    <source>
        <dbReference type="SAM" id="SignalP"/>
    </source>
</evidence>
<evidence type="ECO:0000256" key="1">
    <source>
        <dbReference type="ARBA" id="ARBA00022801"/>
    </source>
</evidence>
<evidence type="ECO:0000256" key="2">
    <source>
        <dbReference type="ARBA" id="ARBA00022963"/>
    </source>
</evidence>
<protein>
    <submittedName>
        <fullName evidence="6">Dienelactone hydrolase</fullName>
    </submittedName>
</protein>
<feature type="chain" id="PRO_5013082479" evidence="4">
    <location>
        <begin position="20"/>
        <end position="433"/>
    </location>
</feature>
<dbReference type="Pfam" id="PF12740">
    <property type="entry name" value="PETase"/>
    <property type="match status" value="1"/>
</dbReference>
<keyword evidence="1 6" id="KW-0378">Hydrolase</keyword>
<name>A0A2A4X0X7_9GAMM</name>